<dbReference type="InterPro" id="IPR000262">
    <property type="entry name" value="FMN-dep_DH"/>
</dbReference>
<dbReference type="PROSITE" id="PS00557">
    <property type="entry name" value="FMN_HYDROXY_ACID_DH_1"/>
    <property type="match status" value="2"/>
</dbReference>
<name>A0A6S7J4C7_PARCT</name>
<dbReference type="CDD" id="cd02809">
    <property type="entry name" value="alpha_hydroxyacid_oxid_FMN"/>
    <property type="match status" value="2"/>
</dbReference>
<comment type="catalytic activity">
    <reaction evidence="5">
        <text>a (2S)-2-hydroxycarboxylate + O2 = a 2-oxocarboxylate + H2O2</text>
        <dbReference type="Rhea" id="RHEA:16789"/>
        <dbReference type="ChEBI" id="CHEBI:15379"/>
        <dbReference type="ChEBI" id="CHEBI:16240"/>
        <dbReference type="ChEBI" id="CHEBI:35179"/>
        <dbReference type="ChEBI" id="CHEBI:58123"/>
        <dbReference type="EC" id="1.1.3.15"/>
    </reaction>
    <physiologicalReaction direction="left-to-right" evidence="5">
        <dbReference type="Rhea" id="RHEA:16790"/>
    </physiologicalReaction>
</comment>
<evidence type="ECO:0000256" key="6">
    <source>
        <dbReference type="ARBA" id="ARBA00029327"/>
    </source>
</evidence>
<dbReference type="SUPFAM" id="SSF51395">
    <property type="entry name" value="FMN-linked oxidoreductases"/>
    <property type="match status" value="2"/>
</dbReference>
<feature type="domain" description="FMN hydroxy acid dehydrogenase" evidence="7">
    <location>
        <begin position="1"/>
        <end position="358"/>
    </location>
</feature>
<dbReference type="GO" id="GO:0005777">
    <property type="term" value="C:peroxisome"/>
    <property type="evidence" value="ECO:0007669"/>
    <property type="project" value="UniProtKB-ARBA"/>
</dbReference>
<gene>
    <name evidence="8" type="ORF">PACLA_8A016227</name>
</gene>
<comment type="caution">
    <text evidence="8">The sequence shown here is derived from an EMBL/GenBank/DDBJ whole genome shotgun (WGS) entry which is preliminary data.</text>
</comment>
<dbReference type="FunFam" id="3.20.20.70:FF:000056">
    <property type="entry name" value="hydroxyacid oxidase 2"/>
    <property type="match status" value="2"/>
</dbReference>
<dbReference type="Gene3D" id="3.20.20.70">
    <property type="entry name" value="Aldolase class I"/>
    <property type="match status" value="2"/>
</dbReference>
<dbReference type="PANTHER" id="PTHR10578">
    <property type="entry name" value="S -2-HYDROXY-ACID OXIDASE-RELATED"/>
    <property type="match status" value="1"/>
</dbReference>
<evidence type="ECO:0000256" key="5">
    <source>
        <dbReference type="ARBA" id="ARBA00029325"/>
    </source>
</evidence>
<evidence type="ECO:0000256" key="2">
    <source>
        <dbReference type="ARBA" id="ARBA00013087"/>
    </source>
</evidence>
<proteinExistence type="inferred from homology"/>
<comment type="similarity">
    <text evidence="4">Belongs to the FMN-dependent alpha-hydroxy acid dehydrogenase family.</text>
</comment>
<dbReference type="Pfam" id="PF01070">
    <property type="entry name" value="FMN_dh"/>
    <property type="match status" value="2"/>
</dbReference>
<reference evidence="8" key="1">
    <citation type="submission" date="2020-04" db="EMBL/GenBank/DDBJ databases">
        <authorList>
            <person name="Alioto T."/>
            <person name="Alioto T."/>
            <person name="Gomez Garrido J."/>
        </authorList>
    </citation>
    <scope>NUCLEOTIDE SEQUENCE</scope>
    <source>
        <strain evidence="8">A484AB</strain>
    </source>
</reference>
<dbReference type="OrthoDB" id="25826at2759"/>
<keyword evidence="3" id="KW-0560">Oxidoreductase</keyword>
<dbReference type="EC" id="1.1.3.15" evidence="2"/>
<accession>A0A6S7J4C7</accession>
<dbReference type="PANTHER" id="PTHR10578:SF149">
    <property type="entry name" value="2-HYDROXYACID OXIDASE 2"/>
    <property type="match status" value="1"/>
</dbReference>
<dbReference type="InterPro" id="IPR012133">
    <property type="entry name" value="Alpha-hydoxy_acid_DH_FMN"/>
</dbReference>
<evidence type="ECO:0000256" key="4">
    <source>
        <dbReference type="ARBA" id="ARBA00024042"/>
    </source>
</evidence>
<dbReference type="GO" id="GO:0003973">
    <property type="term" value="F:(S)-2-hydroxy-acid oxidase activity"/>
    <property type="evidence" value="ECO:0007669"/>
    <property type="project" value="UniProtKB-EC"/>
</dbReference>
<evidence type="ECO:0000313" key="8">
    <source>
        <dbReference type="EMBL" id="CAB4024874.1"/>
    </source>
</evidence>
<feature type="domain" description="FMN hydroxy acid dehydrogenase" evidence="7">
    <location>
        <begin position="356"/>
        <end position="707"/>
    </location>
</feature>
<dbReference type="Proteomes" id="UP001152795">
    <property type="component" value="Unassembled WGS sequence"/>
</dbReference>
<evidence type="ECO:0000256" key="3">
    <source>
        <dbReference type="ARBA" id="ARBA00023002"/>
    </source>
</evidence>
<dbReference type="PROSITE" id="PS51349">
    <property type="entry name" value="FMN_HYDROXY_ACID_DH_2"/>
    <property type="match status" value="2"/>
</dbReference>
<keyword evidence="9" id="KW-1185">Reference proteome</keyword>
<protein>
    <recommendedName>
        <fullName evidence="2">(S)-2-hydroxy-acid oxidase</fullName>
        <ecNumber evidence="2">1.1.3.15</ecNumber>
    </recommendedName>
</protein>
<dbReference type="InterPro" id="IPR037396">
    <property type="entry name" value="FMN_HAD"/>
</dbReference>
<evidence type="ECO:0000259" key="7">
    <source>
        <dbReference type="PROSITE" id="PS51349"/>
    </source>
</evidence>
<evidence type="ECO:0000313" key="9">
    <source>
        <dbReference type="Proteomes" id="UP001152795"/>
    </source>
</evidence>
<evidence type="ECO:0000256" key="1">
    <source>
        <dbReference type="ARBA" id="ARBA00001917"/>
    </source>
</evidence>
<dbReference type="InterPro" id="IPR008259">
    <property type="entry name" value="FMN_hydac_DH_AS"/>
</dbReference>
<dbReference type="AlphaFoldDB" id="A0A6S7J4C7"/>
<dbReference type="GO" id="GO:0010181">
    <property type="term" value="F:FMN binding"/>
    <property type="evidence" value="ECO:0007669"/>
    <property type="project" value="InterPro"/>
</dbReference>
<organism evidence="8 9">
    <name type="scientific">Paramuricea clavata</name>
    <name type="common">Red gorgonian</name>
    <name type="synonym">Violescent sea-whip</name>
    <dbReference type="NCBI Taxonomy" id="317549"/>
    <lineage>
        <taxon>Eukaryota</taxon>
        <taxon>Metazoa</taxon>
        <taxon>Cnidaria</taxon>
        <taxon>Anthozoa</taxon>
        <taxon>Octocorallia</taxon>
        <taxon>Malacalcyonacea</taxon>
        <taxon>Plexauridae</taxon>
        <taxon>Paramuricea</taxon>
    </lineage>
</organism>
<sequence length="710" mass="77822">MSEAVCISDFENHAKEFPPKNTWEYVSCGANEGITLRENRCAFDRLRLRPRVLRDVSSIDMSTTILGEKIDFPICVAPTAMQKMAHPDGEIATAKAVSQAGTCMTLSSSSTSTIEDVASASSGLKWFQLYVCKDRDVTIDLIRRAEKAGFKAIALTVDVPYVGRRYAEIRNKFVLPPHLMLANYANYTNSYETGVKSRYDSFETLIDLSLTWDLIPWLRSVTKLGIVLKGILTAEDARLAVQYGVDGILVSNHGARQLDTVPATIEALPEIVSAVDGKCEVYLDGGVRFGTDAFKALALGARAVFVGRPVLWGLVYQGEEGVAKVLQIFKDEFKLAMGLTVLDVQKPVFDIVGGLKACREPVCISDFENHAKEFLPKNTWDYICSGANEGITLRENRCAFDRLRLRPRVLRDVSSIDMSTTILGEKIDFPICVAPTAMQKMAHPDGEIATAKAVDQAGTCMTLSLGSTSTIEDVASSSSGLKWFQLNVCKDRDVTIDLIRKAERAGFKAIAVTVDTPYVGRKYAEIRNKFALPPHLTLANYTNETGVKSHYASLIDSSLTWDLIPWLRSVTKLQIVLKGILTAEDARLAVQYGVDGILVSNHGGRQLDTVPATIEALPEIVSAVDGKCEVYLDSGVRFGTDAFKALALGARAVFVGRPVLWGLAYQGEEGVAKVLQIFKDEFKLAMGLTGCCSVQDISRDMVAHEMQYSQ</sequence>
<comment type="catalytic activity">
    <reaction evidence="6">
        <text>2-hydroxyoctanoate + O2 = 2-oxooctanoate + H2O2</text>
        <dbReference type="Rhea" id="RHEA:67940"/>
        <dbReference type="ChEBI" id="CHEBI:15379"/>
        <dbReference type="ChEBI" id="CHEBI:16240"/>
        <dbReference type="ChEBI" id="CHEBI:133514"/>
        <dbReference type="ChEBI" id="CHEBI:176689"/>
    </reaction>
    <physiologicalReaction direction="left-to-right" evidence="6">
        <dbReference type="Rhea" id="RHEA:67941"/>
    </physiologicalReaction>
</comment>
<comment type="cofactor">
    <cofactor evidence="1">
        <name>FMN</name>
        <dbReference type="ChEBI" id="CHEBI:58210"/>
    </cofactor>
</comment>
<dbReference type="InterPro" id="IPR013785">
    <property type="entry name" value="Aldolase_TIM"/>
</dbReference>
<dbReference type="EMBL" id="CACRXK020013281">
    <property type="protein sequence ID" value="CAB4024874.1"/>
    <property type="molecule type" value="Genomic_DNA"/>
</dbReference>